<reference evidence="1 2" key="1">
    <citation type="journal article" date="2022" name="Genome Biol. Evol.">
        <title>The Spruce Budworm Genome: Reconstructing the Evolutionary History of Antifreeze Proteins.</title>
        <authorList>
            <person name="Beliveau C."/>
            <person name="Gagne P."/>
            <person name="Picq S."/>
            <person name="Vernygora O."/>
            <person name="Keeling C.I."/>
            <person name="Pinkney K."/>
            <person name="Doucet D."/>
            <person name="Wen F."/>
            <person name="Johnston J.S."/>
            <person name="Maaroufi H."/>
            <person name="Boyle B."/>
            <person name="Laroche J."/>
            <person name="Dewar K."/>
            <person name="Juretic N."/>
            <person name="Blackburn G."/>
            <person name="Nisole A."/>
            <person name="Brunet B."/>
            <person name="Brandao M."/>
            <person name="Lumley L."/>
            <person name="Duan J."/>
            <person name="Quan G."/>
            <person name="Lucarotti C.J."/>
            <person name="Roe A.D."/>
            <person name="Sperling F.A.H."/>
            <person name="Levesque R.C."/>
            <person name="Cusson M."/>
        </authorList>
    </citation>
    <scope>NUCLEOTIDE SEQUENCE [LARGE SCALE GENOMIC DNA]</scope>
    <source>
        <strain evidence="1">Glfc:IPQL:Cfum</strain>
    </source>
</reference>
<protein>
    <submittedName>
        <fullName evidence="1">Uncharacterized protein</fullName>
    </submittedName>
</protein>
<sequence length="210" mass="23809">MYVIKYRVINNACLMLASHRLRERLSPTRRLFSRYISKIECIKIALFTREGATGAAVRDRTLHDTRPRYSVLPHTRMSVNPNFFPNGYQDPMHPEEEVVTNWPWRAIGGTYSQLLAIHVKTQPHLLNGGRTRNSQHTHGQSSAYVKAHSTSARANVRLTRHVAQTVARWRRSASLAALSEPGFIYGHDINGVALQGNEKLLMTRGQGTRV</sequence>
<evidence type="ECO:0000313" key="1">
    <source>
        <dbReference type="EMBL" id="KAI8428567.1"/>
    </source>
</evidence>
<name>A0ACC0JX60_CHOFU</name>
<keyword evidence="2" id="KW-1185">Reference proteome</keyword>
<accession>A0ACC0JX60</accession>
<comment type="caution">
    <text evidence="1">The sequence shown here is derived from an EMBL/GenBank/DDBJ whole genome shotgun (WGS) entry which is preliminary data.</text>
</comment>
<dbReference type="Proteomes" id="UP001064048">
    <property type="component" value="Chromosome 12"/>
</dbReference>
<organism evidence="1 2">
    <name type="scientific">Choristoneura fumiferana</name>
    <name type="common">Spruce budworm moth</name>
    <name type="synonym">Archips fumiferana</name>
    <dbReference type="NCBI Taxonomy" id="7141"/>
    <lineage>
        <taxon>Eukaryota</taxon>
        <taxon>Metazoa</taxon>
        <taxon>Ecdysozoa</taxon>
        <taxon>Arthropoda</taxon>
        <taxon>Hexapoda</taxon>
        <taxon>Insecta</taxon>
        <taxon>Pterygota</taxon>
        <taxon>Neoptera</taxon>
        <taxon>Endopterygota</taxon>
        <taxon>Lepidoptera</taxon>
        <taxon>Glossata</taxon>
        <taxon>Ditrysia</taxon>
        <taxon>Tortricoidea</taxon>
        <taxon>Tortricidae</taxon>
        <taxon>Tortricinae</taxon>
        <taxon>Choristoneura</taxon>
    </lineage>
</organism>
<gene>
    <name evidence="1" type="ORF">MSG28_007323</name>
</gene>
<evidence type="ECO:0000313" key="2">
    <source>
        <dbReference type="Proteomes" id="UP001064048"/>
    </source>
</evidence>
<proteinExistence type="predicted"/>
<dbReference type="EMBL" id="CM046112">
    <property type="protein sequence ID" value="KAI8428567.1"/>
    <property type="molecule type" value="Genomic_DNA"/>
</dbReference>